<organism evidence="1">
    <name type="scientific">Rhizophagus irregularis (strain DAOM 181602 / DAOM 197198 / MUCL 43194)</name>
    <name type="common">Arbuscular mycorrhizal fungus</name>
    <name type="synonym">Glomus intraradices</name>
    <dbReference type="NCBI Taxonomy" id="747089"/>
    <lineage>
        <taxon>Eukaryota</taxon>
        <taxon>Fungi</taxon>
        <taxon>Fungi incertae sedis</taxon>
        <taxon>Mucoromycota</taxon>
        <taxon>Glomeromycotina</taxon>
        <taxon>Glomeromycetes</taxon>
        <taxon>Glomerales</taxon>
        <taxon>Glomeraceae</taxon>
        <taxon>Rhizophagus</taxon>
    </lineage>
</organism>
<name>U9TJY8_RHIID</name>
<gene>
    <name evidence="1" type="ORF">GLOINDRAFT_3585</name>
</gene>
<dbReference type="EMBL" id="KI289167">
    <property type="protein sequence ID" value="ESA08465.1"/>
    <property type="molecule type" value="Genomic_DNA"/>
</dbReference>
<proteinExistence type="predicted"/>
<sequence length="290" mass="35199">MSYDKHHKCKKCDELCTYINYNWCKQCQIKDLKRKFINWTSRDKKIDNFIREKQLEINSPQSTILEWIPYDQFSDINEVNNDNLSTVYSAKWKNGPLYWDENIKEYKNYQNNEITLKYLHNLQNNEEFLNEVKVHSINFKIYGISQFPNIKDYIIVLQDRYCYCIKCNKAYTNITCKWCKQCQINNLKKDFINWTSGNKKIDNFIQEKQLEIDSPQSIILEWIPYDQFSDINEVNNDDLSIVYSAKWKNGPLHWDENCRKYKRHQDNKNNEVTLKYLHNLQNIEEFLNEV</sequence>
<protein>
    <submittedName>
        <fullName evidence="1">Uncharacterized protein</fullName>
    </submittedName>
</protein>
<reference evidence="1" key="1">
    <citation type="submission" date="2013-07" db="EMBL/GenBank/DDBJ databases">
        <title>The genome of an arbuscular mycorrhizal fungus provides insights into the evolution of the oldest plant symbiosis.</title>
        <authorList>
            <consortium name="DOE Joint Genome Institute"/>
            <person name="Tisserant E."/>
            <person name="Malbreil M."/>
            <person name="Kuo A."/>
            <person name="Kohler A."/>
            <person name="Symeonidi A."/>
            <person name="Balestrini R."/>
            <person name="Charron P."/>
            <person name="Duensing N."/>
            <person name="Frei-dit-Frey N."/>
            <person name="Gianinazzi-Pearson V."/>
            <person name="Gilbert B."/>
            <person name="Handa Y."/>
            <person name="Hijri M."/>
            <person name="Kaul R."/>
            <person name="Kawaguchi M."/>
            <person name="Krajinski F."/>
            <person name="Lammers P."/>
            <person name="Lapierre D."/>
            <person name="Masclaux F.G."/>
            <person name="Murat C."/>
            <person name="Morin E."/>
            <person name="Ndikumana S."/>
            <person name="Pagni M."/>
            <person name="Petitpierre D."/>
            <person name="Requena N."/>
            <person name="Rosikiewicz P."/>
            <person name="Riley R."/>
            <person name="Saito K."/>
            <person name="San Clemente H."/>
            <person name="Shapiro H."/>
            <person name="van Tuinen D."/>
            <person name="Becard G."/>
            <person name="Bonfante P."/>
            <person name="Paszkowski U."/>
            <person name="Shachar-Hill Y."/>
            <person name="Young J.P."/>
            <person name="Sanders I.R."/>
            <person name="Henrissat B."/>
            <person name="Rensing S.A."/>
            <person name="Grigoriev I.V."/>
            <person name="Corradi N."/>
            <person name="Roux C."/>
            <person name="Martin F."/>
        </authorList>
    </citation>
    <scope>NUCLEOTIDE SEQUENCE</scope>
    <source>
        <strain evidence="1">DAOM 197198</strain>
    </source>
</reference>
<dbReference type="HOGENOM" id="CLU_000288_7_8_1"/>
<dbReference type="AlphaFoldDB" id="U9TJY8"/>
<dbReference type="VEuPathDB" id="FungiDB:RhiirFUN_002853"/>
<evidence type="ECO:0000313" key="1">
    <source>
        <dbReference type="EMBL" id="ESA08465.1"/>
    </source>
</evidence>
<accession>U9TJY8</accession>